<dbReference type="GO" id="GO:0051301">
    <property type="term" value="P:cell division"/>
    <property type="evidence" value="ECO:0007669"/>
    <property type="project" value="InterPro"/>
</dbReference>
<keyword evidence="3" id="KW-1185">Reference proteome</keyword>
<reference evidence="2 3" key="1">
    <citation type="submission" date="2023-09" db="EMBL/GenBank/DDBJ databases">
        <authorList>
            <person name="Rey-Velasco X."/>
        </authorList>
    </citation>
    <scope>NUCLEOTIDE SEQUENCE [LARGE SCALE GENOMIC DNA]</scope>
    <source>
        <strain evidence="2 3">W409</strain>
    </source>
</reference>
<dbReference type="PANTHER" id="PTHR32432">
    <property type="entry name" value="CELL DIVISION PROTEIN FTSA-RELATED"/>
    <property type="match status" value="1"/>
</dbReference>
<dbReference type="CDD" id="cd24049">
    <property type="entry name" value="ASKHA_NBD_PilM"/>
    <property type="match status" value="1"/>
</dbReference>
<dbReference type="InterPro" id="IPR043129">
    <property type="entry name" value="ATPase_NBD"/>
</dbReference>
<evidence type="ECO:0000313" key="2">
    <source>
        <dbReference type="EMBL" id="MDT0582340.1"/>
    </source>
</evidence>
<name>A0AAW8R2M8_9ALTE</name>
<protein>
    <submittedName>
        <fullName evidence="2">Type IV pilus assembly protein PilM</fullName>
    </submittedName>
</protein>
<accession>A0AAW8R2M8</accession>
<dbReference type="RefSeq" id="WP_311361104.1">
    <property type="nucleotide sequence ID" value="NZ_JAVRIE010000002.1"/>
</dbReference>
<evidence type="ECO:0000313" key="3">
    <source>
        <dbReference type="Proteomes" id="UP001249020"/>
    </source>
</evidence>
<dbReference type="InterPro" id="IPR005883">
    <property type="entry name" value="PilM"/>
</dbReference>
<dbReference type="SUPFAM" id="SSF53067">
    <property type="entry name" value="Actin-like ATPase domain"/>
    <property type="match status" value="1"/>
</dbReference>
<dbReference type="AlphaFoldDB" id="A0AAW8R2M8"/>
<dbReference type="NCBIfam" id="TIGR01175">
    <property type="entry name" value="pilM"/>
    <property type="match status" value="1"/>
</dbReference>
<gene>
    <name evidence="2" type="primary">pilM</name>
    <name evidence="2" type="ORF">RM544_07300</name>
</gene>
<dbReference type="Gene3D" id="3.30.420.40">
    <property type="match status" value="2"/>
</dbReference>
<evidence type="ECO:0000259" key="1">
    <source>
        <dbReference type="SMART" id="SM00842"/>
    </source>
</evidence>
<dbReference type="InterPro" id="IPR050696">
    <property type="entry name" value="FtsA/MreB"/>
</dbReference>
<feature type="domain" description="SHS2" evidence="1">
    <location>
        <begin position="12"/>
        <end position="179"/>
    </location>
</feature>
<dbReference type="EMBL" id="JAVRIE010000002">
    <property type="protein sequence ID" value="MDT0582340.1"/>
    <property type="molecule type" value="Genomic_DNA"/>
</dbReference>
<organism evidence="2 3">
    <name type="scientific">Brumicola blandensis</name>
    <dbReference type="NCBI Taxonomy" id="3075611"/>
    <lineage>
        <taxon>Bacteria</taxon>
        <taxon>Pseudomonadati</taxon>
        <taxon>Pseudomonadota</taxon>
        <taxon>Gammaproteobacteria</taxon>
        <taxon>Alteromonadales</taxon>
        <taxon>Alteromonadaceae</taxon>
        <taxon>Brumicola</taxon>
    </lineage>
</organism>
<proteinExistence type="predicted"/>
<dbReference type="PIRSF" id="PIRSF019169">
    <property type="entry name" value="PilM"/>
    <property type="match status" value="1"/>
</dbReference>
<comment type="caution">
    <text evidence="2">The sequence shown here is derived from an EMBL/GenBank/DDBJ whole genome shotgun (WGS) entry which is preliminary data.</text>
</comment>
<sequence length="354" mass="39026">MKSLFKKKAQSIIGLDIGTKYIKAVCLDVNGSVTKVNAFACEPIVGSAFNEREIKDFDAVSKALKKIKLNLKTKNKNVAIAVAGASVLSKVVFMDPNQTDFELESQIEIEADSLIPYPLEEVYLDFEELGESKLHSGKVEVLLSAAHKDMVDSRITLVREAPYEPVVMDIEGYALGNSLVNFATHRKDRPTCCINVGASLLQVCFVEDGEVIYSKEHNFGMNKFVQDLAVIHSLDIQEVESQISDGTAPESWFRDTLPMFLSALQQQIQRALQMYASTTHKAQPEKVLLAGGAGVLPSVVEELTKDLGIEVEAFNPFSNLTMGDSVDAERLNKYAPQLAIAMGLASRSYSQWHM</sequence>
<dbReference type="Gene3D" id="3.30.1490.300">
    <property type="match status" value="1"/>
</dbReference>
<dbReference type="SMART" id="SM00842">
    <property type="entry name" value="FtsA"/>
    <property type="match status" value="1"/>
</dbReference>
<dbReference type="InterPro" id="IPR003494">
    <property type="entry name" value="SHS2_FtsA"/>
</dbReference>
<dbReference type="Proteomes" id="UP001249020">
    <property type="component" value="Unassembled WGS sequence"/>
</dbReference>
<dbReference type="Pfam" id="PF11104">
    <property type="entry name" value="PilM_2"/>
    <property type="match status" value="1"/>
</dbReference>
<dbReference type="PANTHER" id="PTHR32432:SF3">
    <property type="entry name" value="ETHANOLAMINE UTILIZATION PROTEIN EUTJ"/>
    <property type="match status" value="1"/>
</dbReference>